<sequence length="591" mass="68477">MNTIQSEDFSLNKLLQDYYMVPSYQREYVWQPKQVNQLLEDVLEAKGDFPKSEGNEYFIGSIVVCESKHADKQSVLEVIDGQQRLTTIIIILCAIRDRIKDINQNADVSAVNKYIINSNIDFYGNAVETMKLSLQYEESEGILEKLGKGLNESKIQSTSNSVNNIINAYFSAKEFLSQNFSSDEMGVRGYFGYLINKVKVIRVQTLSVAQALKIFETINDRGVGLNSMDLLKNLMFMHVKAGEFDRLKDKWKSIVVELERQKEKPLRFLRYYIMGNFGVEEITEDRIYDWFIQNEDKCGYKKDPFTFVNQLTENVRAYGQYMAGKNPDGTPNRYLDNLRYFCGAARQHLILLLAARKLEPALLEKLSRQIENLFFCYIITREPTKTFEKKFARWSLDLLKIKTEVELDDFLNKYIETEKKKKKSSFEHDLGVLTQYDIQQYRIRYILAKLTQSLDEKAWGSSPALISLDAYLHKGVDIEHILPQNPSAMVKSSFDLPDQYQSYIGRLGNLTLLEKSINASVSNGLYQEKRKSYEKSHFVLTQAISKKPQIGINTQINRAVCILRSYDQWTSKDIEDRQKLLVELALNAWDM</sequence>
<organism evidence="3 4">
    <name type="scientific">Desulforamulus reducens (strain ATCC BAA-1160 / DSM 100696 / MI-1)</name>
    <name type="common">Desulfotomaculum reducens</name>
    <dbReference type="NCBI Taxonomy" id="349161"/>
    <lineage>
        <taxon>Bacteria</taxon>
        <taxon>Bacillati</taxon>
        <taxon>Bacillota</taxon>
        <taxon>Clostridia</taxon>
        <taxon>Eubacteriales</taxon>
        <taxon>Peptococcaceae</taxon>
        <taxon>Desulforamulus</taxon>
    </lineage>
</organism>
<reference evidence="3 4" key="1">
    <citation type="submission" date="2007-03" db="EMBL/GenBank/DDBJ databases">
        <title>Complete sequence of Desulfotomaculum reducens MI-1.</title>
        <authorList>
            <consortium name="US DOE Joint Genome Institute"/>
            <person name="Copeland A."/>
            <person name="Lucas S."/>
            <person name="Lapidus A."/>
            <person name="Barry K."/>
            <person name="Detter J.C."/>
            <person name="Glavina del Rio T."/>
            <person name="Hammon N."/>
            <person name="Israni S."/>
            <person name="Dalin E."/>
            <person name="Tice H."/>
            <person name="Pitluck S."/>
            <person name="Sims D."/>
            <person name="Brettin T."/>
            <person name="Bruce D."/>
            <person name="Han C."/>
            <person name="Tapia R."/>
            <person name="Schmutz J."/>
            <person name="Larimer F."/>
            <person name="Land M."/>
            <person name="Hauser L."/>
            <person name="Kyrpides N."/>
            <person name="Kim E."/>
            <person name="Tebo B.M."/>
            <person name="Richardson P."/>
        </authorList>
    </citation>
    <scope>NUCLEOTIDE SEQUENCE [LARGE SCALE GENOMIC DNA]</scope>
    <source>
        <strain evidence="3 4">MI-1</strain>
    </source>
</reference>
<dbReference type="Proteomes" id="UP000001556">
    <property type="component" value="Chromosome"/>
</dbReference>
<accession>A4J5I9</accession>
<dbReference type="STRING" id="349161.Dred_1817"/>
<dbReference type="InterPro" id="IPR011089">
    <property type="entry name" value="GmrSD_C"/>
</dbReference>
<dbReference type="Pfam" id="PF07510">
    <property type="entry name" value="GmrSD_C"/>
    <property type="match status" value="1"/>
</dbReference>
<dbReference type="Pfam" id="PF03235">
    <property type="entry name" value="GmrSD_N"/>
    <property type="match status" value="1"/>
</dbReference>
<protein>
    <recommendedName>
        <fullName evidence="5">DUF262 domain-containing protein</fullName>
    </recommendedName>
</protein>
<dbReference type="AlphaFoldDB" id="A4J5I9"/>
<dbReference type="EMBL" id="CP000612">
    <property type="protein sequence ID" value="ABO50342.1"/>
    <property type="molecule type" value="Genomic_DNA"/>
</dbReference>
<dbReference type="RefSeq" id="WP_011878154.1">
    <property type="nucleotide sequence ID" value="NC_009253.1"/>
</dbReference>
<dbReference type="HOGENOM" id="CLU_011736_6_1_9"/>
<evidence type="ECO:0000313" key="3">
    <source>
        <dbReference type="EMBL" id="ABO50342.1"/>
    </source>
</evidence>
<proteinExistence type="predicted"/>
<dbReference type="eggNOG" id="COG1479">
    <property type="taxonomic scope" value="Bacteria"/>
</dbReference>
<keyword evidence="4" id="KW-1185">Reference proteome</keyword>
<gene>
    <name evidence="3" type="ordered locus">Dred_1817</name>
</gene>
<evidence type="ECO:0000259" key="2">
    <source>
        <dbReference type="Pfam" id="PF07510"/>
    </source>
</evidence>
<dbReference type="PANTHER" id="PTHR35149:SF2">
    <property type="entry name" value="DUF262 DOMAIN-CONTAINING PROTEIN"/>
    <property type="match status" value="1"/>
</dbReference>
<dbReference type="OrthoDB" id="9798761at2"/>
<dbReference type="InterPro" id="IPR004919">
    <property type="entry name" value="GmrSD_N"/>
</dbReference>
<evidence type="ECO:0008006" key="5">
    <source>
        <dbReference type="Google" id="ProtNLM"/>
    </source>
</evidence>
<name>A4J5I9_DESRM</name>
<feature type="domain" description="GmrSD restriction endonucleases C-terminal" evidence="2">
    <location>
        <begin position="422"/>
        <end position="583"/>
    </location>
</feature>
<dbReference type="PANTHER" id="PTHR35149">
    <property type="entry name" value="SLL5132 PROTEIN"/>
    <property type="match status" value="1"/>
</dbReference>
<evidence type="ECO:0000313" key="4">
    <source>
        <dbReference type="Proteomes" id="UP000001556"/>
    </source>
</evidence>
<feature type="domain" description="GmrSD restriction endonucleases N-terminal" evidence="1">
    <location>
        <begin position="12"/>
        <end position="236"/>
    </location>
</feature>
<evidence type="ECO:0000259" key="1">
    <source>
        <dbReference type="Pfam" id="PF03235"/>
    </source>
</evidence>
<dbReference type="KEGG" id="drm:Dred_1817"/>